<proteinExistence type="predicted"/>
<sequence length="173" mass="18181">MALDRAASVTPTPSSLDALSLGAGTAPLPATKSTHNVDVAARSGVPSEKLPPLLRGCTVLDADREARGTSMTPDPAAVYCEVHDWSKIHLSHVWVPEVVPPPVPPDLQTALDQPGATDAVLSYMAQQPEFAAALLDGRLFRMPVDGVSGEAAPSAPALSPEEKQQLTEELLKF</sequence>
<evidence type="ECO:0000313" key="2">
    <source>
        <dbReference type="Proteomes" id="UP000805193"/>
    </source>
</evidence>
<protein>
    <submittedName>
        <fullName evidence="1">Uncharacterized protein</fullName>
    </submittedName>
</protein>
<reference evidence="1 2" key="1">
    <citation type="journal article" date="2020" name="Cell">
        <title>Large-Scale Comparative Analyses of Tick Genomes Elucidate Their Genetic Diversity and Vector Capacities.</title>
        <authorList>
            <consortium name="Tick Genome and Microbiome Consortium (TIGMIC)"/>
            <person name="Jia N."/>
            <person name="Wang J."/>
            <person name="Shi W."/>
            <person name="Du L."/>
            <person name="Sun Y."/>
            <person name="Zhan W."/>
            <person name="Jiang J.F."/>
            <person name="Wang Q."/>
            <person name="Zhang B."/>
            <person name="Ji P."/>
            <person name="Bell-Sakyi L."/>
            <person name="Cui X.M."/>
            <person name="Yuan T.T."/>
            <person name="Jiang B.G."/>
            <person name="Yang W.F."/>
            <person name="Lam T.T."/>
            <person name="Chang Q.C."/>
            <person name="Ding S.J."/>
            <person name="Wang X.J."/>
            <person name="Zhu J.G."/>
            <person name="Ruan X.D."/>
            <person name="Zhao L."/>
            <person name="Wei J.T."/>
            <person name="Ye R.Z."/>
            <person name="Que T.C."/>
            <person name="Du C.H."/>
            <person name="Zhou Y.H."/>
            <person name="Cheng J.X."/>
            <person name="Dai P.F."/>
            <person name="Guo W.B."/>
            <person name="Han X.H."/>
            <person name="Huang E.J."/>
            <person name="Li L.F."/>
            <person name="Wei W."/>
            <person name="Gao Y.C."/>
            <person name="Liu J.Z."/>
            <person name="Shao H.Z."/>
            <person name="Wang X."/>
            <person name="Wang C.C."/>
            <person name="Yang T.C."/>
            <person name="Huo Q.B."/>
            <person name="Li W."/>
            <person name="Chen H.Y."/>
            <person name="Chen S.E."/>
            <person name="Zhou L.G."/>
            <person name="Ni X.B."/>
            <person name="Tian J.H."/>
            <person name="Sheng Y."/>
            <person name="Liu T."/>
            <person name="Pan Y.S."/>
            <person name="Xia L.Y."/>
            <person name="Li J."/>
            <person name="Zhao F."/>
            <person name="Cao W.C."/>
        </authorList>
    </citation>
    <scope>NUCLEOTIDE SEQUENCE [LARGE SCALE GENOMIC DNA]</scope>
    <source>
        <strain evidence="1">Iper-2018</strain>
    </source>
</reference>
<evidence type="ECO:0000313" key="1">
    <source>
        <dbReference type="EMBL" id="KAG0437709.1"/>
    </source>
</evidence>
<accession>A0AC60QNM0</accession>
<keyword evidence="2" id="KW-1185">Reference proteome</keyword>
<dbReference type="Proteomes" id="UP000805193">
    <property type="component" value="Unassembled WGS sequence"/>
</dbReference>
<dbReference type="EMBL" id="JABSTQ010006219">
    <property type="protein sequence ID" value="KAG0437709.1"/>
    <property type="molecule type" value="Genomic_DNA"/>
</dbReference>
<name>A0AC60QNM0_IXOPE</name>
<organism evidence="1 2">
    <name type="scientific">Ixodes persulcatus</name>
    <name type="common">Taiga tick</name>
    <dbReference type="NCBI Taxonomy" id="34615"/>
    <lineage>
        <taxon>Eukaryota</taxon>
        <taxon>Metazoa</taxon>
        <taxon>Ecdysozoa</taxon>
        <taxon>Arthropoda</taxon>
        <taxon>Chelicerata</taxon>
        <taxon>Arachnida</taxon>
        <taxon>Acari</taxon>
        <taxon>Parasitiformes</taxon>
        <taxon>Ixodida</taxon>
        <taxon>Ixodoidea</taxon>
        <taxon>Ixodidae</taxon>
        <taxon>Ixodinae</taxon>
        <taxon>Ixodes</taxon>
    </lineage>
</organism>
<comment type="caution">
    <text evidence="1">The sequence shown here is derived from an EMBL/GenBank/DDBJ whole genome shotgun (WGS) entry which is preliminary data.</text>
</comment>
<gene>
    <name evidence="1" type="ORF">HPB47_017320</name>
</gene>